<dbReference type="GO" id="GO:0031122">
    <property type="term" value="P:cytoplasmic microtubule organization"/>
    <property type="evidence" value="ECO:0007669"/>
    <property type="project" value="TreeGrafter"/>
</dbReference>
<protein>
    <submittedName>
        <fullName evidence="8">SLAIN motif-containing protein 2</fullName>
    </submittedName>
</protein>
<organism evidence="8">
    <name type="scientific">Hymenolepis diminuta</name>
    <name type="common">Rat tapeworm</name>
    <dbReference type="NCBI Taxonomy" id="6216"/>
    <lineage>
        <taxon>Eukaryota</taxon>
        <taxon>Metazoa</taxon>
        <taxon>Spiralia</taxon>
        <taxon>Lophotrochozoa</taxon>
        <taxon>Platyhelminthes</taxon>
        <taxon>Cestoda</taxon>
        <taxon>Eucestoda</taxon>
        <taxon>Cyclophyllidea</taxon>
        <taxon>Hymenolepididae</taxon>
        <taxon>Hymenolepis</taxon>
    </lineage>
</organism>
<dbReference type="Proteomes" id="UP000274504">
    <property type="component" value="Unassembled WGS sequence"/>
</dbReference>
<evidence type="ECO:0000256" key="2">
    <source>
        <dbReference type="ARBA" id="ARBA00023054"/>
    </source>
</evidence>
<evidence type="ECO:0000313" key="7">
    <source>
        <dbReference type="Proteomes" id="UP000321570"/>
    </source>
</evidence>
<dbReference type="Proteomes" id="UP000321570">
    <property type="component" value="Unassembled WGS sequence"/>
</dbReference>
<evidence type="ECO:0000256" key="1">
    <source>
        <dbReference type="ARBA" id="ARBA00006652"/>
    </source>
</evidence>
<gene>
    <name evidence="4" type="ORF">HDID_LOCUS10263</name>
    <name evidence="5" type="ORF">WMSIL1_LOCUS7226</name>
</gene>
<comment type="similarity">
    <text evidence="1">Belongs to the SLAIN motif-containing family.</text>
</comment>
<dbReference type="WBParaSite" id="HDID_0001026501-mRNA-1">
    <property type="protein sequence ID" value="HDID_0001026501-mRNA-1"/>
    <property type="gene ID" value="HDID_0001026501"/>
</dbReference>
<dbReference type="OrthoDB" id="9943255at2759"/>
<reference evidence="5 7" key="3">
    <citation type="submission" date="2019-07" db="EMBL/GenBank/DDBJ databases">
        <authorList>
            <person name="Jastrzebski P J."/>
            <person name="Paukszto L."/>
            <person name="Jastrzebski P J."/>
        </authorList>
    </citation>
    <scope>NUCLEOTIDE SEQUENCE [LARGE SCALE GENOMIC DNA]</scope>
    <source>
        <strain evidence="5 7">WMS-il1</strain>
    </source>
</reference>
<evidence type="ECO:0000313" key="5">
    <source>
        <dbReference type="EMBL" id="VUZ47742.1"/>
    </source>
</evidence>
<evidence type="ECO:0000313" key="6">
    <source>
        <dbReference type="Proteomes" id="UP000274504"/>
    </source>
</evidence>
<dbReference type="PANTHER" id="PTHR22406">
    <property type="entry name" value="NASCENT POLYPEPTIDE-ASSOCIATED COMPLEX SUBUNIT ALPHA, MUSCLE-SPECIFIC FORM"/>
    <property type="match status" value="1"/>
</dbReference>
<dbReference type="GO" id="GO:0007020">
    <property type="term" value="P:microtubule nucleation"/>
    <property type="evidence" value="ECO:0007669"/>
    <property type="project" value="TreeGrafter"/>
</dbReference>
<dbReference type="AlphaFoldDB" id="A0A0R3SX22"/>
<dbReference type="GO" id="GO:0035371">
    <property type="term" value="C:microtubule plus-end"/>
    <property type="evidence" value="ECO:0007669"/>
    <property type="project" value="TreeGrafter"/>
</dbReference>
<evidence type="ECO:0000256" key="3">
    <source>
        <dbReference type="SAM" id="MobiDB-lite"/>
    </source>
</evidence>
<feature type="compositionally biased region" description="Low complexity" evidence="3">
    <location>
        <begin position="166"/>
        <end position="181"/>
    </location>
</feature>
<accession>A0A0R3SX22</accession>
<reference evidence="8" key="1">
    <citation type="submission" date="2017-02" db="UniProtKB">
        <authorList>
            <consortium name="WormBaseParasite"/>
        </authorList>
    </citation>
    <scope>IDENTIFICATION</scope>
</reference>
<evidence type="ECO:0000313" key="4">
    <source>
        <dbReference type="EMBL" id="VDL62990.1"/>
    </source>
</evidence>
<dbReference type="GO" id="GO:0031116">
    <property type="term" value="P:positive regulation of microtubule polymerization"/>
    <property type="evidence" value="ECO:0007669"/>
    <property type="project" value="TreeGrafter"/>
</dbReference>
<name>A0A0R3SX22_HYMDI</name>
<feature type="region of interest" description="Disordered" evidence="3">
    <location>
        <begin position="352"/>
        <end position="403"/>
    </location>
</feature>
<sequence>MAAASIESQDENIVTESNYVHYRQDQDMYEADEVSNEITHSKSPHSIPEDECWLFKPPKNAIPLVSNNSCLLWIREVFDSPSSEFYQRRRDLLNRLEIILAKEPFKRLPNLGGSVPSLNTSNGSINSNNNTFSKSRVMGGGSIQNFDPGSSATFVRPKRHVSDVISFQQHQSNQHSRQRSSPVPFKPTTSGSTDDLQNVDDLRSMARKQEDELKAEVAAISAHQYAARSGGSQQSLNRSGPESPYNSQPRLNISSSPTPSDIAKQQMAALRLSLDSQRHGSALAHRIGNTGSDDNLIVGGEASITSPGLEQPVGDAFLPSQGIQQAVIVGRPSSRASSSRLPAPMVAIRRNPRFPSNETLPSFGFGDGSNLPMRRSSQEQLVPPRSRIPMPPPRTGSSYSYQQ</sequence>
<keyword evidence="7" id="KW-1185">Reference proteome</keyword>
<feature type="compositionally biased region" description="Polar residues" evidence="3">
    <location>
        <begin position="230"/>
        <end position="259"/>
    </location>
</feature>
<dbReference type="InterPro" id="IPR026179">
    <property type="entry name" value="Slain"/>
</dbReference>
<dbReference type="Pfam" id="PF15301">
    <property type="entry name" value="SLAIN"/>
    <property type="match status" value="1"/>
</dbReference>
<evidence type="ECO:0000313" key="8">
    <source>
        <dbReference type="WBParaSite" id="HDID_0001026501-mRNA-1"/>
    </source>
</evidence>
<feature type="compositionally biased region" description="Polar residues" evidence="3">
    <location>
        <begin position="187"/>
        <end position="196"/>
    </location>
</feature>
<dbReference type="EMBL" id="UYSG01011594">
    <property type="protein sequence ID" value="VDL62990.1"/>
    <property type="molecule type" value="Genomic_DNA"/>
</dbReference>
<dbReference type="EMBL" id="CABIJS010000255">
    <property type="protein sequence ID" value="VUZ47742.1"/>
    <property type="molecule type" value="Genomic_DNA"/>
</dbReference>
<dbReference type="STRING" id="6216.A0A0R3SX22"/>
<feature type="region of interest" description="Disordered" evidence="3">
    <location>
        <begin position="166"/>
        <end position="198"/>
    </location>
</feature>
<keyword evidence="2" id="KW-0175">Coiled coil</keyword>
<reference evidence="4 6" key="2">
    <citation type="submission" date="2018-11" db="EMBL/GenBank/DDBJ databases">
        <authorList>
            <consortium name="Pathogen Informatics"/>
        </authorList>
    </citation>
    <scope>NUCLEOTIDE SEQUENCE [LARGE SCALE GENOMIC DNA]</scope>
</reference>
<feature type="region of interest" description="Disordered" evidence="3">
    <location>
        <begin position="224"/>
        <end position="264"/>
    </location>
</feature>
<proteinExistence type="inferred from homology"/>
<dbReference type="PANTHER" id="PTHR22406:SF7">
    <property type="entry name" value="NASCENT POLYPEPTIDE-ASSOCIATED COMPLEX SUBUNIT ALPHA, MUSCLE-SPECIFIC FORM"/>
    <property type="match status" value="1"/>
</dbReference>